<keyword evidence="15" id="KW-1185">Reference proteome</keyword>
<name>A0ABN1L576_9GAMM</name>
<feature type="compositionally biased region" description="Basic residues" evidence="13">
    <location>
        <begin position="59"/>
        <end position="68"/>
    </location>
</feature>
<evidence type="ECO:0000256" key="9">
    <source>
        <dbReference type="ARBA" id="ARBA00022748"/>
    </source>
</evidence>
<dbReference type="RefSeq" id="WP_215980891.1">
    <property type="nucleotide sequence ID" value="NZ_BAAAFA010000003.1"/>
</dbReference>
<sequence>MQFTHFSDFISMGGYGFYVWLSFGATALLLTLLVIDSKAGHKRIINHIAQHKRREDKLRKSREQRKKAAKTDDSAAG</sequence>
<evidence type="ECO:0000256" key="13">
    <source>
        <dbReference type="SAM" id="MobiDB-lite"/>
    </source>
</evidence>
<feature type="region of interest" description="Disordered" evidence="13">
    <location>
        <begin position="51"/>
        <end position="77"/>
    </location>
</feature>
<comment type="subcellular location">
    <subcellularLocation>
        <location evidence="2 12">Cell inner membrane</location>
        <topology evidence="2 12">Single-pass membrane protein</topology>
    </subcellularLocation>
</comment>
<evidence type="ECO:0000256" key="3">
    <source>
        <dbReference type="ARBA" id="ARBA00008741"/>
    </source>
</evidence>
<dbReference type="InterPro" id="IPR007078">
    <property type="entry name" value="Haem_export_protD_CcmD"/>
</dbReference>
<evidence type="ECO:0000256" key="11">
    <source>
        <dbReference type="ARBA" id="ARBA00023136"/>
    </source>
</evidence>
<keyword evidence="8 12" id="KW-0812">Transmembrane</keyword>
<proteinExistence type="inferred from homology"/>
<dbReference type="EMBL" id="BAAAFA010000003">
    <property type="protein sequence ID" value="GAA0813857.1"/>
    <property type="molecule type" value="Genomic_DNA"/>
</dbReference>
<keyword evidence="5 12" id="KW-0813">Transport</keyword>
<dbReference type="PANTHER" id="PTHR37531">
    <property type="entry name" value="HEME EXPORTER PROTEIN D"/>
    <property type="match status" value="1"/>
</dbReference>
<dbReference type="NCBIfam" id="TIGR03141">
    <property type="entry name" value="cytochro_ccmD"/>
    <property type="match status" value="1"/>
</dbReference>
<feature type="transmembrane region" description="Helical" evidence="12">
    <location>
        <begin position="15"/>
        <end position="35"/>
    </location>
</feature>
<evidence type="ECO:0000256" key="6">
    <source>
        <dbReference type="ARBA" id="ARBA00022475"/>
    </source>
</evidence>
<organism evidence="14 15">
    <name type="scientific">Colwellia asteriadis</name>
    <dbReference type="NCBI Taxonomy" id="517723"/>
    <lineage>
        <taxon>Bacteria</taxon>
        <taxon>Pseudomonadati</taxon>
        <taxon>Pseudomonadota</taxon>
        <taxon>Gammaproteobacteria</taxon>
        <taxon>Alteromonadales</taxon>
        <taxon>Colwelliaceae</taxon>
        <taxon>Colwellia</taxon>
    </lineage>
</organism>
<evidence type="ECO:0000256" key="7">
    <source>
        <dbReference type="ARBA" id="ARBA00022519"/>
    </source>
</evidence>
<comment type="similarity">
    <text evidence="3 12">Belongs to the CcmD/CycX/HelD family.</text>
</comment>
<keyword evidence="7 12" id="KW-0997">Cell inner membrane</keyword>
<evidence type="ECO:0000313" key="15">
    <source>
        <dbReference type="Proteomes" id="UP001500021"/>
    </source>
</evidence>
<keyword evidence="9 12" id="KW-0201">Cytochrome c-type biogenesis</keyword>
<evidence type="ECO:0000256" key="10">
    <source>
        <dbReference type="ARBA" id="ARBA00022989"/>
    </source>
</evidence>
<evidence type="ECO:0000256" key="4">
    <source>
        <dbReference type="ARBA" id="ARBA00016461"/>
    </source>
</evidence>
<dbReference type="Proteomes" id="UP001500021">
    <property type="component" value="Unassembled WGS sequence"/>
</dbReference>
<comment type="caution">
    <text evidence="14">The sequence shown here is derived from an EMBL/GenBank/DDBJ whole genome shotgun (WGS) entry which is preliminary data.</text>
</comment>
<evidence type="ECO:0000256" key="12">
    <source>
        <dbReference type="RuleBase" id="RU363101"/>
    </source>
</evidence>
<evidence type="ECO:0000256" key="1">
    <source>
        <dbReference type="ARBA" id="ARBA00002442"/>
    </source>
</evidence>
<accession>A0ABN1L576</accession>
<evidence type="ECO:0000313" key="14">
    <source>
        <dbReference type="EMBL" id="GAA0813857.1"/>
    </source>
</evidence>
<protein>
    <recommendedName>
        <fullName evidence="4 12">Heme exporter protein D</fullName>
    </recommendedName>
</protein>
<keyword evidence="6 12" id="KW-1003">Cell membrane</keyword>
<reference evidence="14 15" key="1">
    <citation type="journal article" date="2019" name="Int. J. Syst. Evol. Microbiol.">
        <title>The Global Catalogue of Microorganisms (GCM) 10K type strain sequencing project: providing services to taxonomists for standard genome sequencing and annotation.</title>
        <authorList>
            <consortium name="The Broad Institute Genomics Platform"/>
            <consortium name="The Broad Institute Genome Sequencing Center for Infectious Disease"/>
            <person name="Wu L."/>
            <person name="Ma J."/>
        </authorList>
    </citation>
    <scope>NUCLEOTIDE SEQUENCE [LARGE SCALE GENOMIC DNA]</scope>
    <source>
        <strain evidence="14 15">JCM 15608</strain>
    </source>
</reference>
<evidence type="ECO:0000256" key="2">
    <source>
        <dbReference type="ARBA" id="ARBA00004377"/>
    </source>
</evidence>
<keyword evidence="10 12" id="KW-1133">Transmembrane helix</keyword>
<evidence type="ECO:0000256" key="8">
    <source>
        <dbReference type="ARBA" id="ARBA00022692"/>
    </source>
</evidence>
<dbReference type="InterPro" id="IPR052075">
    <property type="entry name" value="Heme_exporter_D"/>
</dbReference>
<dbReference type="Pfam" id="PF04995">
    <property type="entry name" value="CcmD"/>
    <property type="match status" value="1"/>
</dbReference>
<dbReference type="PANTHER" id="PTHR37531:SF1">
    <property type="entry name" value="HEME EXPORTER PROTEIN D"/>
    <property type="match status" value="1"/>
</dbReference>
<comment type="function">
    <text evidence="1 12">Required for the export of heme to the periplasm for the biogenesis of c-type cytochromes.</text>
</comment>
<keyword evidence="11 12" id="KW-0472">Membrane</keyword>
<evidence type="ECO:0000256" key="5">
    <source>
        <dbReference type="ARBA" id="ARBA00022448"/>
    </source>
</evidence>
<gene>
    <name evidence="14" type="primary">ccmD</name>
    <name evidence="14" type="ORF">GCM10009111_09830</name>
</gene>